<dbReference type="AlphaFoldDB" id="A0A5A7TG69"/>
<gene>
    <name evidence="2" type="ORF">E5676_scaffold477G00230</name>
    <name evidence="1" type="ORF">E6C27_scaffold795G00250</name>
</gene>
<dbReference type="Proteomes" id="UP000321393">
    <property type="component" value="Unassembled WGS sequence"/>
</dbReference>
<dbReference type="PANTHER" id="PTHR11439">
    <property type="entry name" value="GAG-POL-RELATED RETROTRANSPOSON"/>
    <property type="match status" value="1"/>
</dbReference>
<accession>A0A5A7TG69</accession>
<dbReference type="STRING" id="1194695.A0A5A7TG69"/>
<sequence>MILKYLKRVREYMIVYEAKDLILIGYINSDFQTDKEFRKSTFGSVFTLNRGVMVWRSIKQECIANSTMEAKYIVAREAAKEAVWLRKFMHDFEVVPNMNMSIILYCDNSGTVANSKESLSHKRGKYIKIKYHLIRKIVQRGDVIVTKIA</sequence>
<evidence type="ECO:0000313" key="2">
    <source>
        <dbReference type="EMBL" id="TYK15454.1"/>
    </source>
</evidence>
<protein>
    <submittedName>
        <fullName evidence="1">Gag/pol protein</fullName>
    </submittedName>
</protein>
<reference evidence="3 4" key="1">
    <citation type="submission" date="2019-08" db="EMBL/GenBank/DDBJ databases">
        <title>Draft genome sequences of two oriental melons (Cucumis melo L. var makuwa).</title>
        <authorList>
            <person name="Kwon S.-Y."/>
        </authorList>
    </citation>
    <scope>NUCLEOTIDE SEQUENCE [LARGE SCALE GENOMIC DNA]</scope>
    <source>
        <strain evidence="4">cv. Chang Bougi</strain>
        <strain evidence="3">cv. SW 3</strain>
        <tissue evidence="1">Leaf</tissue>
    </source>
</reference>
<evidence type="ECO:0000313" key="3">
    <source>
        <dbReference type="Proteomes" id="UP000321393"/>
    </source>
</evidence>
<comment type="caution">
    <text evidence="1">The sequence shown here is derived from an EMBL/GenBank/DDBJ whole genome shotgun (WGS) entry which is preliminary data.</text>
</comment>
<dbReference type="PANTHER" id="PTHR11439:SF496">
    <property type="entry name" value="RNA-DIRECTED DNA POLYMERASE"/>
    <property type="match status" value="1"/>
</dbReference>
<evidence type="ECO:0000313" key="4">
    <source>
        <dbReference type="Proteomes" id="UP000321947"/>
    </source>
</evidence>
<dbReference type="CDD" id="cd09272">
    <property type="entry name" value="RNase_HI_RT_Ty1"/>
    <property type="match status" value="1"/>
</dbReference>
<organism evidence="1 3">
    <name type="scientific">Cucumis melo var. makuwa</name>
    <name type="common">Oriental melon</name>
    <dbReference type="NCBI Taxonomy" id="1194695"/>
    <lineage>
        <taxon>Eukaryota</taxon>
        <taxon>Viridiplantae</taxon>
        <taxon>Streptophyta</taxon>
        <taxon>Embryophyta</taxon>
        <taxon>Tracheophyta</taxon>
        <taxon>Spermatophyta</taxon>
        <taxon>Magnoliopsida</taxon>
        <taxon>eudicotyledons</taxon>
        <taxon>Gunneridae</taxon>
        <taxon>Pentapetalae</taxon>
        <taxon>rosids</taxon>
        <taxon>fabids</taxon>
        <taxon>Cucurbitales</taxon>
        <taxon>Cucurbitaceae</taxon>
        <taxon>Benincaseae</taxon>
        <taxon>Cucumis</taxon>
    </lineage>
</organism>
<evidence type="ECO:0000313" key="1">
    <source>
        <dbReference type="EMBL" id="KAA0042330.1"/>
    </source>
</evidence>
<dbReference type="EMBL" id="SSTE01016125">
    <property type="protein sequence ID" value="KAA0042330.1"/>
    <property type="molecule type" value="Genomic_DNA"/>
</dbReference>
<dbReference type="Proteomes" id="UP000321947">
    <property type="component" value="Unassembled WGS sequence"/>
</dbReference>
<dbReference type="EMBL" id="SSTD01008482">
    <property type="protein sequence ID" value="TYK15454.1"/>
    <property type="molecule type" value="Genomic_DNA"/>
</dbReference>
<name>A0A5A7TG69_CUCMM</name>
<proteinExistence type="predicted"/>